<feature type="domain" description="Transposase IS4-like" evidence="3">
    <location>
        <begin position="152"/>
        <end position="355"/>
    </location>
</feature>
<reference evidence="6" key="1">
    <citation type="journal article" date="2019" name="Int. J. Syst. Evol. Microbiol.">
        <title>The Global Catalogue of Microorganisms (GCM) 10K type strain sequencing project: providing services to taxonomists for standard genome sequencing and annotation.</title>
        <authorList>
            <consortium name="The Broad Institute Genomics Platform"/>
            <consortium name="The Broad Institute Genome Sequencing Center for Infectious Disease"/>
            <person name="Wu L."/>
            <person name="Ma J."/>
        </authorList>
    </citation>
    <scope>NUCLEOTIDE SEQUENCE [LARGE SCALE GENOMIC DNA]</scope>
    <source>
        <strain evidence="6">JCM 30346</strain>
    </source>
</reference>
<dbReference type="InterPro" id="IPR002559">
    <property type="entry name" value="Transposase_11"/>
</dbReference>
<dbReference type="Pfam" id="PF13006">
    <property type="entry name" value="Nterm_IS4"/>
    <property type="match status" value="1"/>
</dbReference>
<evidence type="ECO:0000256" key="1">
    <source>
        <dbReference type="SAM" id="MobiDB-lite"/>
    </source>
</evidence>
<dbReference type="RefSeq" id="WP_380755944.1">
    <property type="nucleotide sequence ID" value="NZ_JBHSRF010000031.1"/>
</dbReference>
<organism evidence="5 6">
    <name type="scientific">Sphaerisporangium aureirubrum</name>
    <dbReference type="NCBI Taxonomy" id="1544736"/>
    <lineage>
        <taxon>Bacteria</taxon>
        <taxon>Bacillati</taxon>
        <taxon>Actinomycetota</taxon>
        <taxon>Actinomycetes</taxon>
        <taxon>Streptosporangiales</taxon>
        <taxon>Streptosporangiaceae</taxon>
        <taxon>Sphaerisporangium</taxon>
    </lineage>
</organism>
<dbReference type="Pfam" id="PF01609">
    <property type="entry name" value="DDE_Tnp_1"/>
    <property type="match status" value="1"/>
</dbReference>
<keyword evidence="2" id="KW-0812">Transmembrane</keyword>
<evidence type="ECO:0000256" key="2">
    <source>
        <dbReference type="SAM" id="Phobius"/>
    </source>
</evidence>
<evidence type="ECO:0000259" key="4">
    <source>
        <dbReference type="Pfam" id="PF13006"/>
    </source>
</evidence>
<dbReference type="PANTHER" id="PTHR37529">
    <property type="entry name" value="TRANSPOSASE INSG FOR INSERTION SEQUENCE ELEMENT IS4-RELATED"/>
    <property type="match status" value="1"/>
</dbReference>
<sequence>MLAEYASSAVSRAVETGSSLRSAVERLFAPGHLGELTALVPFELVDAVLEETSTVQRRLRALPSRVGVYFLLAMCLFPEVGYLLVWQKLTASLATLPVVTPTAKALRDLRRRVGSAPMQRLFEVLSGPLAQPTTPGVRFGAYRTVSFDGCSSLKVPDTIRNRAWLGSPGHGGYPLLELMTLVETGTRALIGAVFGPTGEGESGYARRLLHLLKPGMLVLWDKGFDGNAFLAQVSATGAQVLGRLRSNRRTPILATLTDGSYLSVIGTLQIRVIEARITVTCTDGTTFTGTYRLVTTLTDARRYPAAALVRLYHQRWDHESAYYALRHTIMQGRILRSGDPTGLQQEMWSVLTLYQLLRTVMVDAAESRPGTDPDRCSFSIALHTARDLVIQPGDNPGNAIGPVATIGHRVLAALLPPRRPRVSTRKVKSPISRYNERINDGRPVHSRTITDLDITLLPPPPTLPSASRDERPMTTADRRRQQQALALLHQDPNRPWKARDIAQHLGDVTLNTMYRQLSRWAASRLIRKIKPGLYTAEPNSTAPLPTAQKP</sequence>
<dbReference type="EMBL" id="JBHSRF010000031">
    <property type="protein sequence ID" value="MFC6083694.1"/>
    <property type="molecule type" value="Genomic_DNA"/>
</dbReference>
<dbReference type="PANTHER" id="PTHR37529:SF1">
    <property type="entry name" value="TRANSPOSASE INSG FOR INSERTION SEQUENCE ELEMENT IS4-RELATED"/>
    <property type="match status" value="1"/>
</dbReference>
<dbReference type="InterPro" id="IPR047952">
    <property type="entry name" value="Transpos_IS4"/>
</dbReference>
<gene>
    <name evidence="5" type="ORF">ACFP1K_21180</name>
</gene>
<proteinExistence type="predicted"/>
<dbReference type="InterPro" id="IPR012337">
    <property type="entry name" value="RNaseH-like_sf"/>
</dbReference>
<name>A0ABW1NJX6_9ACTN</name>
<dbReference type="SUPFAM" id="SSF53098">
    <property type="entry name" value="Ribonuclease H-like"/>
    <property type="match status" value="1"/>
</dbReference>
<keyword evidence="6" id="KW-1185">Reference proteome</keyword>
<keyword evidence="2" id="KW-0472">Membrane</keyword>
<dbReference type="NCBIfam" id="NF033592">
    <property type="entry name" value="transpos_IS4_1"/>
    <property type="match status" value="1"/>
</dbReference>
<evidence type="ECO:0000313" key="5">
    <source>
        <dbReference type="EMBL" id="MFC6083694.1"/>
    </source>
</evidence>
<evidence type="ECO:0000313" key="6">
    <source>
        <dbReference type="Proteomes" id="UP001596137"/>
    </source>
</evidence>
<accession>A0ABW1NJX6</accession>
<feature type="transmembrane region" description="Helical" evidence="2">
    <location>
        <begin position="66"/>
        <end position="86"/>
    </location>
</feature>
<dbReference type="InterPro" id="IPR024473">
    <property type="entry name" value="Transposases_IS4_N"/>
</dbReference>
<feature type="domain" description="Transposase IS4 N-terminal" evidence="4">
    <location>
        <begin position="31"/>
        <end position="123"/>
    </location>
</feature>
<evidence type="ECO:0000259" key="3">
    <source>
        <dbReference type="Pfam" id="PF01609"/>
    </source>
</evidence>
<dbReference type="Proteomes" id="UP001596137">
    <property type="component" value="Unassembled WGS sequence"/>
</dbReference>
<comment type="caution">
    <text evidence="5">The sequence shown here is derived from an EMBL/GenBank/DDBJ whole genome shotgun (WGS) entry which is preliminary data.</text>
</comment>
<protein>
    <submittedName>
        <fullName evidence="5">IS4 family transposase</fullName>
    </submittedName>
</protein>
<feature type="compositionally biased region" description="Basic and acidic residues" evidence="1">
    <location>
        <begin position="467"/>
        <end position="480"/>
    </location>
</feature>
<feature type="region of interest" description="Disordered" evidence="1">
    <location>
        <begin position="457"/>
        <end position="480"/>
    </location>
</feature>
<keyword evidence="2" id="KW-1133">Transmembrane helix</keyword>